<dbReference type="Proteomes" id="UP001272242">
    <property type="component" value="Unassembled WGS sequence"/>
</dbReference>
<gene>
    <name evidence="2" type="ORF">R5W23_000109</name>
</gene>
<evidence type="ECO:0000313" key="3">
    <source>
        <dbReference type="Proteomes" id="UP001272242"/>
    </source>
</evidence>
<feature type="transmembrane region" description="Helical" evidence="1">
    <location>
        <begin position="22"/>
        <end position="41"/>
    </location>
</feature>
<accession>A0ABU5ESY3</accession>
<name>A0ABU5ESY3_9BACT</name>
<dbReference type="RefSeq" id="WP_320684636.1">
    <property type="nucleotide sequence ID" value="NZ_JAXBLV010000001.1"/>
</dbReference>
<organism evidence="2 3">
    <name type="scientific">Gemmata algarum</name>
    <dbReference type="NCBI Taxonomy" id="2975278"/>
    <lineage>
        <taxon>Bacteria</taxon>
        <taxon>Pseudomonadati</taxon>
        <taxon>Planctomycetota</taxon>
        <taxon>Planctomycetia</taxon>
        <taxon>Gemmatales</taxon>
        <taxon>Gemmataceae</taxon>
        <taxon>Gemmata</taxon>
    </lineage>
</organism>
<dbReference type="EMBL" id="JAXBLV010000001">
    <property type="protein sequence ID" value="MDY3557582.1"/>
    <property type="molecule type" value="Genomic_DNA"/>
</dbReference>
<keyword evidence="1" id="KW-0812">Transmembrane</keyword>
<keyword evidence="1" id="KW-0472">Membrane</keyword>
<keyword evidence="3" id="KW-1185">Reference proteome</keyword>
<evidence type="ECO:0000256" key="1">
    <source>
        <dbReference type="SAM" id="Phobius"/>
    </source>
</evidence>
<keyword evidence="1" id="KW-1133">Transmembrane helix</keyword>
<proteinExistence type="predicted"/>
<reference evidence="3" key="1">
    <citation type="journal article" date="2023" name="Mar. Drugs">
        <title>Gemmata algarum, a Novel Planctomycete Isolated from an Algal Mat, Displays Antimicrobial Activity.</title>
        <authorList>
            <person name="Kumar G."/>
            <person name="Kallscheuer N."/>
            <person name="Kashif M."/>
            <person name="Ahamad S."/>
            <person name="Jagadeeshwari U."/>
            <person name="Pannikurungottu S."/>
            <person name="Haufschild T."/>
            <person name="Kabuu M."/>
            <person name="Sasikala C."/>
            <person name="Jogler C."/>
            <person name="Ramana C."/>
        </authorList>
    </citation>
    <scope>NUCLEOTIDE SEQUENCE [LARGE SCALE GENOMIC DNA]</scope>
    <source>
        <strain evidence="3">JC673</strain>
    </source>
</reference>
<evidence type="ECO:0000313" key="2">
    <source>
        <dbReference type="EMBL" id="MDY3557582.1"/>
    </source>
</evidence>
<protein>
    <submittedName>
        <fullName evidence="2">Uncharacterized protein</fullName>
    </submittedName>
</protein>
<comment type="caution">
    <text evidence="2">The sequence shown here is derived from an EMBL/GenBank/DDBJ whole genome shotgun (WGS) entry which is preliminary data.</text>
</comment>
<sequence>MDGTAGSFPPQKLVFTWVKSDAVPVIVGQANFFLAFDVFFFRTRGYFEIQPASAATP</sequence>